<name>A0A6A6DNI6_9PEZI</name>
<reference evidence="1" key="1">
    <citation type="journal article" date="2020" name="Stud. Mycol.">
        <title>101 Dothideomycetes genomes: a test case for predicting lifestyles and emergence of pathogens.</title>
        <authorList>
            <person name="Haridas S."/>
            <person name="Albert R."/>
            <person name="Binder M."/>
            <person name="Bloem J."/>
            <person name="Labutti K."/>
            <person name="Salamov A."/>
            <person name="Andreopoulos B."/>
            <person name="Baker S."/>
            <person name="Barry K."/>
            <person name="Bills G."/>
            <person name="Bluhm B."/>
            <person name="Cannon C."/>
            <person name="Castanera R."/>
            <person name="Culley D."/>
            <person name="Daum C."/>
            <person name="Ezra D."/>
            <person name="Gonzalez J."/>
            <person name="Henrissat B."/>
            <person name="Kuo A."/>
            <person name="Liang C."/>
            <person name="Lipzen A."/>
            <person name="Lutzoni F."/>
            <person name="Magnuson J."/>
            <person name="Mondo S."/>
            <person name="Nolan M."/>
            <person name="Ohm R."/>
            <person name="Pangilinan J."/>
            <person name="Park H.-J."/>
            <person name="Ramirez L."/>
            <person name="Alfaro M."/>
            <person name="Sun H."/>
            <person name="Tritt A."/>
            <person name="Yoshinaga Y."/>
            <person name="Zwiers L.-H."/>
            <person name="Turgeon B."/>
            <person name="Goodwin S."/>
            <person name="Spatafora J."/>
            <person name="Crous P."/>
            <person name="Grigoriev I."/>
        </authorList>
    </citation>
    <scope>NUCLEOTIDE SEQUENCE</scope>
    <source>
        <strain evidence="1">CBS 207.26</strain>
    </source>
</reference>
<evidence type="ECO:0000313" key="2">
    <source>
        <dbReference type="Proteomes" id="UP000800200"/>
    </source>
</evidence>
<proteinExistence type="predicted"/>
<dbReference type="OrthoDB" id="5229512at2759"/>
<dbReference type="AlphaFoldDB" id="A0A6A6DNI6"/>
<dbReference type="EMBL" id="ML994654">
    <property type="protein sequence ID" value="KAF2181061.1"/>
    <property type="molecule type" value="Genomic_DNA"/>
</dbReference>
<organism evidence="1 2">
    <name type="scientific">Zopfia rhizophila CBS 207.26</name>
    <dbReference type="NCBI Taxonomy" id="1314779"/>
    <lineage>
        <taxon>Eukaryota</taxon>
        <taxon>Fungi</taxon>
        <taxon>Dikarya</taxon>
        <taxon>Ascomycota</taxon>
        <taxon>Pezizomycotina</taxon>
        <taxon>Dothideomycetes</taxon>
        <taxon>Dothideomycetes incertae sedis</taxon>
        <taxon>Zopfiaceae</taxon>
        <taxon>Zopfia</taxon>
    </lineage>
</organism>
<keyword evidence="2" id="KW-1185">Reference proteome</keyword>
<feature type="non-terminal residue" evidence="1">
    <location>
        <position position="57"/>
    </location>
</feature>
<accession>A0A6A6DNI6</accession>
<gene>
    <name evidence="1" type="ORF">K469DRAFT_500890</name>
</gene>
<protein>
    <submittedName>
        <fullName evidence="1">Uncharacterized protein</fullName>
    </submittedName>
</protein>
<feature type="non-terminal residue" evidence="1">
    <location>
        <position position="1"/>
    </location>
</feature>
<evidence type="ECO:0000313" key="1">
    <source>
        <dbReference type="EMBL" id="KAF2181061.1"/>
    </source>
</evidence>
<sequence length="57" mass="6508">QASKAWSTAHDDINNLMYSSSWRDLVRKGGRKWVNQIAVVFSDVSLNVAQNLIKEME</sequence>
<dbReference type="Proteomes" id="UP000800200">
    <property type="component" value="Unassembled WGS sequence"/>
</dbReference>